<keyword evidence="1" id="KW-0472">Membrane</keyword>
<name>A0A161SLN0_9FLAO</name>
<evidence type="ECO:0000313" key="3">
    <source>
        <dbReference type="Proteomes" id="UP000076630"/>
    </source>
</evidence>
<dbReference type="AlphaFoldDB" id="A0A161SLN0"/>
<organism evidence="2 3">
    <name type="scientific">Myroides marinus</name>
    <dbReference type="NCBI Taxonomy" id="703342"/>
    <lineage>
        <taxon>Bacteria</taxon>
        <taxon>Pseudomonadati</taxon>
        <taxon>Bacteroidota</taxon>
        <taxon>Flavobacteriia</taxon>
        <taxon>Flavobacteriales</taxon>
        <taxon>Flavobacteriaceae</taxon>
        <taxon>Myroides</taxon>
    </lineage>
</organism>
<keyword evidence="3" id="KW-1185">Reference proteome</keyword>
<proteinExistence type="predicted"/>
<evidence type="ECO:0000256" key="1">
    <source>
        <dbReference type="SAM" id="Phobius"/>
    </source>
</evidence>
<dbReference type="EMBL" id="LQNU01000039">
    <property type="protein sequence ID" value="KZE83396.1"/>
    <property type="molecule type" value="Genomic_DNA"/>
</dbReference>
<feature type="transmembrane region" description="Helical" evidence="1">
    <location>
        <begin position="21"/>
        <end position="43"/>
    </location>
</feature>
<reference evidence="2 3" key="1">
    <citation type="submission" date="2016-01" db="EMBL/GenBank/DDBJ databases">
        <title>Whole genome sequencing of Myroides marinus L41.</title>
        <authorList>
            <person name="Hong K.W."/>
        </authorList>
    </citation>
    <scope>NUCLEOTIDE SEQUENCE [LARGE SCALE GENOMIC DNA]</scope>
    <source>
        <strain evidence="2 3">L41</strain>
    </source>
</reference>
<feature type="transmembrane region" description="Helical" evidence="1">
    <location>
        <begin position="58"/>
        <end position="79"/>
    </location>
</feature>
<evidence type="ECO:0000313" key="2">
    <source>
        <dbReference type="EMBL" id="KZE83396.1"/>
    </source>
</evidence>
<comment type="caution">
    <text evidence="2">The sequence shown here is derived from an EMBL/GenBank/DDBJ whole genome shotgun (WGS) entry which is preliminary data.</text>
</comment>
<dbReference type="Proteomes" id="UP000076630">
    <property type="component" value="Unassembled WGS sequence"/>
</dbReference>
<keyword evidence="1" id="KW-1133">Transmembrane helix</keyword>
<sequence>MNQQVKFNGTGWFFRVSAKEAIWGSIIFLGLFCAVFYLIHFIVESVGNETLKSLQMPIFLVLLFVVSFLIVQQFIVPYIKFDQLVFCERYISIYKISGEHRVYLDDINTLQVNVVLEDGTIYKERYSGFRFLTTKGTYVISMLKGVEDKCASEPMSNMFYKLLSERLDLDNTKCKKSRVYKRSYGLVYELKAKQS</sequence>
<dbReference type="RefSeq" id="WP_038984713.1">
    <property type="nucleotide sequence ID" value="NZ_JWJO01000006.1"/>
</dbReference>
<protein>
    <recommendedName>
        <fullName evidence="4">Transmembrane protein</fullName>
    </recommendedName>
</protein>
<accession>A0A161SLN0</accession>
<keyword evidence="1" id="KW-0812">Transmembrane</keyword>
<gene>
    <name evidence="2" type="ORF">AV926_00305</name>
</gene>
<evidence type="ECO:0008006" key="4">
    <source>
        <dbReference type="Google" id="ProtNLM"/>
    </source>
</evidence>